<dbReference type="Proteomes" id="UP000030645">
    <property type="component" value="Unassembled WGS sequence"/>
</dbReference>
<evidence type="ECO:0000313" key="8">
    <source>
        <dbReference type="EMBL" id="EXB41947.1"/>
    </source>
</evidence>
<dbReference type="eggNOG" id="ENOG502QTI6">
    <property type="taxonomic scope" value="Eukaryota"/>
</dbReference>
<dbReference type="InterPro" id="IPR028288">
    <property type="entry name" value="SCAR/WAVE_fam"/>
</dbReference>
<dbReference type="STRING" id="981085.W9QXB3"/>
<dbReference type="Gene3D" id="6.10.280.150">
    <property type="match status" value="2"/>
</dbReference>
<dbReference type="EMBL" id="KE343811">
    <property type="protein sequence ID" value="EXB41947.1"/>
    <property type="molecule type" value="Genomic_DNA"/>
</dbReference>
<comment type="similarity">
    <text evidence="2 6">Belongs to the SCAR/WAVE family.</text>
</comment>
<dbReference type="GO" id="GO:0030036">
    <property type="term" value="P:actin cytoskeleton organization"/>
    <property type="evidence" value="ECO:0007669"/>
    <property type="project" value="UniProtKB-UniRule"/>
</dbReference>
<feature type="compositionally biased region" description="Basic and acidic residues" evidence="7">
    <location>
        <begin position="566"/>
        <end position="577"/>
    </location>
</feature>
<keyword evidence="6" id="KW-0009">Actin-binding</keyword>
<reference evidence="9" key="1">
    <citation type="submission" date="2013-01" db="EMBL/GenBank/DDBJ databases">
        <title>Draft Genome Sequence of a Mulberry Tree, Morus notabilis C.K. Schneid.</title>
        <authorList>
            <person name="He N."/>
            <person name="Zhao S."/>
        </authorList>
    </citation>
    <scope>NUCLEOTIDE SEQUENCE</scope>
</reference>
<keyword evidence="9" id="KW-1185">Reference proteome</keyword>
<comment type="function">
    <text evidence="5">Involved in regulation of actin and microtubule organization. Part of a WAVE complex that activates the Arp2/3 complex. Regulates trichome branch positioning and expansion.</text>
</comment>
<proteinExistence type="inferred from homology"/>
<dbReference type="GO" id="GO:2000601">
    <property type="term" value="P:positive regulation of Arp2/3 complex-mediated actin nucleation"/>
    <property type="evidence" value="ECO:0007669"/>
    <property type="project" value="TreeGrafter"/>
</dbReference>
<dbReference type="GO" id="GO:0005856">
    <property type="term" value="C:cytoskeleton"/>
    <property type="evidence" value="ECO:0007669"/>
    <property type="project" value="UniProtKB-SubCell"/>
</dbReference>
<feature type="compositionally biased region" description="Basic and acidic residues" evidence="7">
    <location>
        <begin position="1169"/>
        <end position="1189"/>
    </location>
</feature>
<feature type="compositionally biased region" description="Polar residues" evidence="7">
    <location>
        <begin position="946"/>
        <end position="956"/>
    </location>
</feature>
<feature type="compositionally biased region" description="Low complexity" evidence="7">
    <location>
        <begin position="1512"/>
        <end position="1522"/>
    </location>
</feature>
<evidence type="ECO:0000256" key="5">
    <source>
        <dbReference type="ARBA" id="ARBA00055640"/>
    </source>
</evidence>
<name>W9QXB3_9ROSA</name>
<feature type="compositionally biased region" description="Low complexity" evidence="7">
    <location>
        <begin position="594"/>
        <end position="607"/>
    </location>
</feature>
<dbReference type="Gene3D" id="1.20.5.340">
    <property type="match status" value="1"/>
</dbReference>
<feature type="compositionally biased region" description="Low complexity" evidence="7">
    <location>
        <begin position="1251"/>
        <end position="1260"/>
    </location>
</feature>
<feature type="region of interest" description="Disordered" evidence="7">
    <location>
        <begin position="1168"/>
        <end position="1210"/>
    </location>
</feature>
<gene>
    <name evidence="8" type="ORF">L484_002198</name>
</gene>
<dbReference type="PANTHER" id="PTHR12902">
    <property type="entry name" value="WASP-1"/>
    <property type="match status" value="1"/>
</dbReference>
<feature type="region of interest" description="Disordered" evidence="7">
    <location>
        <begin position="946"/>
        <end position="968"/>
    </location>
</feature>
<evidence type="ECO:0000256" key="4">
    <source>
        <dbReference type="ARBA" id="ARBA00023212"/>
    </source>
</evidence>
<feature type="compositionally biased region" description="Polar residues" evidence="7">
    <location>
        <begin position="608"/>
        <end position="620"/>
    </location>
</feature>
<keyword evidence="4 6" id="KW-0206">Cytoskeleton</keyword>
<evidence type="ECO:0000256" key="7">
    <source>
        <dbReference type="SAM" id="MobiDB-lite"/>
    </source>
</evidence>
<feature type="region of interest" description="Disordered" evidence="7">
    <location>
        <begin position="791"/>
        <end position="821"/>
    </location>
</feature>
<feature type="compositionally biased region" description="Polar residues" evidence="7">
    <location>
        <begin position="579"/>
        <end position="593"/>
    </location>
</feature>
<comment type="subcellular location">
    <subcellularLocation>
        <location evidence="1 6">Cytoplasm</location>
        <location evidence="1 6">Cytoskeleton</location>
    </subcellularLocation>
</comment>
<accession>W9QXB3</accession>
<keyword evidence="3 6" id="KW-0963">Cytoplasm</keyword>
<organism evidence="8 9">
    <name type="scientific">Morus notabilis</name>
    <dbReference type="NCBI Taxonomy" id="981085"/>
    <lineage>
        <taxon>Eukaryota</taxon>
        <taxon>Viridiplantae</taxon>
        <taxon>Streptophyta</taxon>
        <taxon>Embryophyta</taxon>
        <taxon>Tracheophyta</taxon>
        <taxon>Spermatophyta</taxon>
        <taxon>Magnoliopsida</taxon>
        <taxon>eudicotyledons</taxon>
        <taxon>Gunneridae</taxon>
        <taxon>Pentapetalae</taxon>
        <taxon>rosids</taxon>
        <taxon>fabids</taxon>
        <taxon>Rosales</taxon>
        <taxon>Moraceae</taxon>
        <taxon>Moreae</taxon>
        <taxon>Morus</taxon>
    </lineage>
</organism>
<evidence type="ECO:0000313" key="9">
    <source>
        <dbReference type="Proteomes" id="UP000030645"/>
    </source>
</evidence>
<dbReference type="FunFam" id="1.20.5.340:FF:000045">
    <property type="entry name" value="SCAR family protein"/>
    <property type="match status" value="1"/>
</dbReference>
<feature type="region of interest" description="Disordered" evidence="7">
    <location>
        <begin position="566"/>
        <end position="623"/>
    </location>
</feature>
<dbReference type="PANTHER" id="PTHR12902:SF1">
    <property type="entry name" value="WISKOTT-ALDRICH SYNDROME PROTEIN FAMILY MEMBER"/>
    <property type="match status" value="1"/>
</dbReference>
<dbReference type="GO" id="GO:0071933">
    <property type="term" value="F:Arp2/3 complex binding"/>
    <property type="evidence" value="ECO:0007669"/>
    <property type="project" value="TreeGrafter"/>
</dbReference>
<dbReference type="GO" id="GO:0034237">
    <property type="term" value="F:protein kinase A regulatory subunit binding"/>
    <property type="evidence" value="ECO:0007669"/>
    <property type="project" value="TreeGrafter"/>
</dbReference>
<feature type="region of interest" description="Disordered" evidence="7">
    <location>
        <begin position="1249"/>
        <end position="1282"/>
    </location>
</feature>
<protein>
    <recommendedName>
        <fullName evidence="6">Protein SCAR</fullName>
    </recommendedName>
    <alternativeName>
        <fullName evidence="6">Protein WAVE</fullName>
    </alternativeName>
</protein>
<evidence type="ECO:0000256" key="1">
    <source>
        <dbReference type="ARBA" id="ARBA00004245"/>
    </source>
</evidence>
<evidence type="ECO:0000256" key="2">
    <source>
        <dbReference type="ARBA" id="ARBA00006993"/>
    </source>
</evidence>
<sequence length="1636" mass="178580">MAALNLVNFCHTQHRYHLFEHNPTIVAKQAIDHASIVGTLCKSPPNEPSAVAQPRSVKPAHFASCHCLDPFVTIAPPARSFVSLHEPASTVTSSHPPSQPLPPAELAFVVNHYLWFFPPSLPLSSDKVRVSEFRLKFSKKMPLTRYRVRSEYGLADPELYRAADKDDPEALLEGVAMAGLVGVLRQLGDLAEFAAEIFHDLHEEVMATATRGHGLMARVQQLEAEFPPIEKALLSQTNLSSFFYNAGVDWHPNLRSEQNLIACGDLPRFVMDSYEEARGPPRLFLLDKFDVAGAGACLKRYTDPSFFKVDAASSLMETVEIQREKKSRKVKRKGLRWRNVETTPEVVPTSHTKLHQLFLEERIENGHSDPARLVKLKKRQLNGSVVDSKTGKSYMEKFVENPLDRELACETSIIPATFTSDYTSESGIRILEISMVSPVENSPRDASACSSPSVHEVVLKPSMNGFDEEAADAEIVKVPDPLLNDETVGRLSTLHEVQVEKQLAIDRGGKTKVNASGYESDDITSELDNYMDALASMESEIETDNEYRSNGNLRFLKADIHRADSDANEEHLERGAHLSDSQSVGNFSTSDDGNNSFKKNRSSFSYSDTPSSLAEITPSDSDVGVKAFPSTEISGAEIVNEPLHELSVTAESLGDISDEHVVSHLTCIKEENTPVHEDVSSIALHVDMHPTTLQSDPGETLSTASLVEPEGGTPTEYFMPESKAPNSVDNGTNLVDLVAQVSSQIDDDFTETSGGYHVDESDAMPHLSNISEASDEENRDSSVDEVLQTEDEIEDLKESLVTGKIDSPRTSGKEKQLSSSLPDLESCSANFILPASSDHSEAVEPDGLESKLDNTVTATEVDSEDLPTMVDTGKSHISEEVPSTVDSLQTPGMTEQQYLHFTERKAHLDPNSAESGVPYSKEKPNIEEISGSGHFEEIGLSTSYVGSDRSNVTSLERPSRYLTDPGDNDHAVLDEVSSTVVVEDQAINSADATSVVDSVGNGICLPSDVVYSPSRNPTNLLESLAGFMVPSQKEVELDEGACPEAAMERETQKELCHGEVASTDSDLNTSTPVYYYHSSSKIDDNNDDLPLDERTQNSLSAIDITAASSLDLRGQQSELIHSSNSYHLEDREYAVALPTSSVPEPETTSEKSQKLRANLVDGEWVVTDDAGRHPESPLEQSESRVDQLDARSLQVDQPSINSSSLPSEEMESLNHMAEERGEHFESQKHIDQGIYVDAALESCKEDLPIQSSTSQFSSKSAGQDVDNVNQTPNPLEPACPSIGKRPEAAEINFGEMPPMPPLPPMQWRMGKFQHAFLDGCCSLFPPIQPYGADEKGQVELPTSQGGIHHTQNLLPLTIVENEKSLHVAVPLAGSFAQPPTYSLQLPTTVNDANGQYNYITSGGTQSLNPFLTLPAVSSERCEQGEKVQPDSSPFPPTPTTQGKSTHSADVSLAVTHPLNQQAPGADTMTHHWSSQYSEGEGNPFVTSIPPPPVAEEQVRFGLLMPEGETPWSSNNSSTMSESEVGKPNGNAVNKLPRPRNPLIDAVNAHGKSKLRKVTERVRPQIGPKADERDSLLEQIRTKSFYLKPAAATRPSIPGPTKTNLKVAAILEKANAIRQALAGSDDEHDDDDSWSDS</sequence>
<feature type="region of interest" description="Disordered" evidence="7">
    <location>
        <begin position="1418"/>
        <end position="1446"/>
    </location>
</feature>
<feature type="compositionally biased region" description="Basic and acidic residues" evidence="7">
    <location>
        <begin position="1419"/>
        <end position="1428"/>
    </location>
</feature>
<feature type="region of interest" description="Disordered" evidence="7">
    <location>
        <begin position="1507"/>
        <end position="1540"/>
    </location>
</feature>
<dbReference type="GO" id="GO:0003779">
    <property type="term" value="F:actin binding"/>
    <property type="evidence" value="ECO:0007669"/>
    <property type="project" value="UniProtKB-UniRule"/>
</dbReference>
<evidence type="ECO:0000256" key="3">
    <source>
        <dbReference type="ARBA" id="ARBA00022490"/>
    </source>
</evidence>
<dbReference type="GO" id="GO:0005737">
    <property type="term" value="C:cytoplasm"/>
    <property type="evidence" value="ECO:0007669"/>
    <property type="project" value="UniProtKB-ARBA"/>
</dbReference>
<evidence type="ECO:0000256" key="6">
    <source>
        <dbReference type="RuleBase" id="RU367034"/>
    </source>
</evidence>